<evidence type="ECO:0000256" key="1">
    <source>
        <dbReference type="SAM" id="Phobius"/>
    </source>
</evidence>
<keyword evidence="3" id="KW-1185">Reference proteome</keyword>
<feature type="transmembrane region" description="Helical" evidence="1">
    <location>
        <begin position="133"/>
        <end position="153"/>
    </location>
</feature>
<reference evidence="2 3" key="1">
    <citation type="submission" date="2018-01" db="EMBL/GenBank/DDBJ databases">
        <title>Genome sequence of Iodobacter sp. strain PCH194 isolated from Indian Trans-Himalaya.</title>
        <authorList>
            <person name="Kumar V."/>
            <person name="Thakur V."/>
            <person name="Kumar S."/>
            <person name="Singh D."/>
        </authorList>
    </citation>
    <scope>NUCLEOTIDE SEQUENCE [LARGE SCALE GENOMIC DNA]</scope>
    <source>
        <strain evidence="2 3">PCH194</strain>
    </source>
</reference>
<protein>
    <submittedName>
        <fullName evidence="2">Uncharacterized protein</fullName>
    </submittedName>
</protein>
<evidence type="ECO:0000313" key="3">
    <source>
        <dbReference type="Proteomes" id="UP000515917"/>
    </source>
</evidence>
<keyword evidence="1" id="KW-1133">Transmembrane helix</keyword>
<feature type="transmembrane region" description="Helical" evidence="1">
    <location>
        <begin position="45"/>
        <end position="68"/>
    </location>
</feature>
<keyword evidence="1" id="KW-0812">Transmembrane</keyword>
<dbReference type="AlphaFoldDB" id="A0A7G3G514"/>
<gene>
    <name evidence="2" type="ORF">C1H71_00630</name>
</gene>
<keyword evidence="1" id="KW-0472">Membrane</keyword>
<accession>A0A7G3G514</accession>
<dbReference type="KEGG" id="ifl:C1H71_00630"/>
<dbReference type="Proteomes" id="UP000515917">
    <property type="component" value="Chromosome"/>
</dbReference>
<evidence type="ECO:0000313" key="2">
    <source>
        <dbReference type="EMBL" id="QBC42208.1"/>
    </source>
</evidence>
<organism evidence="2 3">
    <name type="scientific">Iodobacter fluviatilis</name>
    <dbReference type="NCBI Taxonomy" id="537"/>
    <lineage>
        <taxon>Bacteria</taxon>
        <taxon>Pseudomonadati</taxon>
        <taxon>Pseudomonadota</taxon>
        <taxon>Betaproteobacteria</taxon>
        <taxon>Neisseriales</taxon>
        <taxon>Chitinibacteraceae</taxon>
        <taxon>Iodobacter</taxon>
    </lineage>
</organism>
<feature type="transmembrane region" description="Helical" evidence="1">
    <location>
        <begin position="160"/>
        <end position="181"/>
    </location>
</feature>
<dbReference type="EMBL" id="CP025781">
    <property type="protein sequence ID" value="QBC42208.1"/>
    <property type="molecule type" value="Genomic_DNA"/>
</dbReference>
<feature type="transmembrane region" description="Helical" evidence="1">
    <location>
        <begin position="12"/>
        <end position="33"/>
    </location>
</feature>
<dbReference type="RefSeq" id="WP_130104837.1">
    <property type="nucleotide sequence ID" value="NZ_CP025781.1"/>
</dbReference>
<name>A0A7G3G514_9NEIS</name>
<feature type="transmembrane region" description="Helical" evidence="1">
    <location>
        <begin position="80"/>
        <end position="100"/>
    </location>
</feature>
<sequence length="221" mass="25069">MHKYTGETPEFSGFFLVVLFFLVCIFGLAYIYFWMKRETGAFNIYILKALSGVALICPFLTLASPAIYTYSSGTSIGLMLRITCGIFLFFGVLRAAYFFIKNNEKFVQITMDNTYNKSLLQEGDLLSLIPDKYIIYLKPVTILGPVGIVLMLAGLNLRNIYPVFSALSIVFTVFLLIIFLFDRCLMMIGLAFVIKQAQLQAGVVLFFDEKKKNVSKRRAKK</sequence>
<proteinExistence type="predicted"/>